<dbReference type="GO" id="GO:0003676">
    <property type="term" value="F:nucleic acid binding"/>
    <property type="evidence" value="ECO:0007669"/>
    <property type="project" value="InterPro"/>
</dbReference>
<name>A0A135RTB7_9PEZI</name>
<organism evidence="4 5">
    <name type="scientific">Colletotrichum nymphaeae SA-01</name>
    <dbReference type="NCBI Taxonomy" id="1460502"/>
    <lineage>
        <taxon>Eukaryota</taxon>
        <taxon>Fungi</taxon>
        <taxon>Dikarya</taxon>
        <taxon>Ascomycota</taxon>
        <taxon>Pezizomycotina</taxon>
        <taxon>Sordariomycetes</taxon>
        <taxon>Hypocreomycetidae</taxon>
        <taxon>Glomerellales</taxon>
        <taxon>Glomerellaceae</taxon>
        <taxon>Colletotrichum</taxon>
        <taxon>Colletotrichum acutatum species complex</taxon>
    </lineage>
</organism>
<feature type="compositionally biased region" description="Basic residues" evidence="2">
    <location>
        <begin position="273"/>
        <end position="283"/>
    </location>
</feature>
<feature type="compositionally biased region" description="Polar residues" evidence="2">
    <location>
        <begin position="1"/>
        <end position="13"/>
    </location>
</feature>
<evidence type="ECO:0000256" key="2">
    <source>
        <dbReference type="SAM" id="MobiDB-lite"/>
    </source>
</evidence>
<protein>
    <recommendedName>
        <fullName evidence="3">CCHC-type domain-containing protein</fullName>
    </recommendedName>
</protein>
<reference evidence="4 5" key="1">
    <citation type="submission" date="2014-02" db="EMBL/GenBank/DDBJ databases">
        <title>The genome sequence of Colletotrichum nymphaeae SA-01.</title>
        <authorList>
            <person name="Baroncelli R."/>
            <person name="Thon M.R."/>
        </authorList>
    </citation>
    <scope>NUCLEOTIDE SEQUENCE [LARGE SCALE GENOMIC DNA]</scope>
    <source>
        <strain evidence="4 5">SA-01</strain>
    </source>
</reference>
<feature type="compositionally biased region" description="Basic and acidic residues" evidence="2">
    <location>
        <begin position="126"/>
        <end position="142"/>
    </location>
</feature>
<keyword evidence="1" id="KW-0862">Zinc</keyword>
<feature type="compositionally biased region" description="Basic and acidic residues" evidence="2">
    <location>
        <begin position="19"/>
        <end position="34"/>
    </location>
</feature>
<dbReference type="InterPro" id="IPR001878">
    <property type="entry name" value="Znf_CCHC"/>
</dbReference>
<feature type="region of interest" description="Disordered" evidence="2">
    <location>
        <begin position="92"/>
        <end position="287"/>
    </location>
</feature>
<comment type="caution">
    <text evidence="4">The sequence shown here is derived from an EMBL/GenBank/DDBJ whole genome shotgun (WGS) entry which is preliminary data.</text>
</comment>
<dbReference type="EMBL" id="JEMN01001803">
    <property type="protein sequence ID" value="KXH26875.1"/>
    <property type="molecule type" value="Genomic_DNA"/>
</dbReference>
<proteinExistence type="predicted"/>
<feature type="compositionally biased region" description="Basic and acidic residues" evidence="2">
    <location>
        <begin position="162"/>
        <end position="183"/>
    </location>
</feature>
<feature type="compositionally biased region" description="Polar residues" evidence="2">
    <location>
        <begin position="57"/>
        <end position="75"/>
    </location>
</feature>
<dbReference type="OrthoDB" id="4777753at2759"/>
<feature type="region of interest" description="Disordered" evidence="2">
    <location>
        <begin position="1"/>
        <end position="80"/>
    </location>
</feature>
<dbReference type="Proteomes" id="UP000070054">
    <property type="component" value="Unassembled WGS sequence"/>
</dbReference>
<evidence type="ECO:0000313" key="5">
    <source>
        <dbReference type="Proteomes" id="UP000070054"/>
    </source>
</evidence>
<feature type="compositionally biased region" description="Low complexity" evidence="2">
    <location>
        <begin position="237"/>
        <end position="253"/>
    </location>
</feature>
<evidence type="ECO:0000313" key="4">
    <source>
        <dbReference type="EMBL" id="KXH26875.1"/>
    </source>
</evidence>
<keyword evidence="1" id="KW-0479">Metal-binding</keyword>
<feature type="compositionally biased region" description="Basic and acidic residues" evidence="2">
    <location>
        <begin position="92"/>
        <end position="102"/>
    </location>
</feature>
<gene>
    <name evidence="4" type="ORF">CNYM01_09134</name>
</gene>
<dbReference type="GO" id="GO:0008270">
    <property type="term" value="F:zinc ion binding"/>
    <property type="evidence" value="ECO:0007669"/>
    <property type="project" value="UniProtKB-KW"/>
</dbReference>
<keyword evidence="5" id="KW-1185">Reference proteome</keyword>
<dbReference type="AlphaFoldDB" id="A0A135RTB7"/>
<sequence length="465" mass="52993">MKRSRPPTSSSDALNYGSDDGRRSRTEEERDSNPVKRPKTNNVPHGIVSMHPHDIRPSQSLVTEYNTPGSESVQMNDKERSVEIQKLKEKLSMLEASSDRECQGTSYSPVRPNPNDSKLGSYYDTQKLEDQHGMHPDRDEQLVRPPSRHRSSSIDRGGWNENRPDHIGSFDRDHRNDTYRDTQRVVAAQTGIQRGGYHQGSSTRSFRGTSSGRHNANRAHHTQQRPQDKTSQDEARSAPAHAPLAPAANSKASQYLSSGGQKRNKVYHDTDIRRHKPPFHGKAKMTSEEWTQNQITTSQFLYGDRFDPNNICSNCGHAGHWLGDCVFPDDNGTIMGCPIHNTKLHVLDDCPDLPHMSLQQRVTVISVRRRNKPAIRSRKPWIELVKEAMGQGLGELVWAPSVWTQEFVLRMIHDRKAHQPWLDFDYGRDLVSKLPVDPETQGDLRSLLRKCSLWEQVHRPVRQAR</sequence>
<feature type="compositionally biased region" description="Polar residues" evidence="2">
    <location>
        <begin position="103"/>
        <end position="118"/>
    </location>
</feature>
<evidence type="ECO:0000256" key="1">
    <source>
        <dbReference type="PROSITE-ProRule" id="PRU00047"/>
    </source>
</evidence>
<feature type="compositionally biased region" description="Low complexity" evidence="2">
    <location>
        <begin position="200"/>
        <end position="213"/>
    </location>
</feature>
<keyword evidence="1" id="KW-0863">Zinc-finger</keyword>
<accession>A0A135RTB7</accession>
<feature type="compositionally biased region" description="Basic and acidic residues" evidence="2">
    <location>
        <begin position="226"/>
        <end position="236"/>
    </location>
</feature>
<feature type="domain" description="CCHC-type" evidence="3">
    <location>
        <begin position="312"/>
        <end position="325"/>
    </location>
</feature>
<evidence type="ECO:0000259" key="3">
    <source>
        <dbReference type="PROSITE" id="PS50158"/>
    </source>
</evidence>
<dbReference type="PROSITE" id="PS50158">
    <property type="entry name" value="ZF_CCHC"/>
    <property type="match status" value="1"/>
</dbReference>